<evidence type="ECO:0000313" key="17">
    <source>
        <dbReference type="EMBL" id="OBS72328.1"/>
    </source>
</evidence>
<evidence type="ECO:0000256" key="10">
    <source>
        <dbReference type="ARBA" id="ARBA00022525"/>
    </source>
</evidence>
<protein>
    <recommendedName>
        <fullName evidence="6">Interleukin-33</fullName>
    </recommendedName>
</protein>
<comment type="function">
    <text evidence="14">In quiescent endothelia the uncleaved form is constitutively and abundantly expressed, and acts as a chromatin-associated nuclear factor with transcriptional repressor properties, it may sequester nuclear NF-kappaB/RELA, lowering expression of its targets. This form is rapidely lost upon angiogenic or pro-inflammatory activation.</text>
</comment>
<evidence type="ECO:0000256" key="6">
    <source>
        <dbReference type="ARBA" id="ARBA00016804"/>
    </source>
</evidence>
<evidence type="ECO:0000256" key="13">
    <source>
        <dbReference type="ARBA" id="ARBA00023329"/>
    </source>
</evidence>
<evidence type="ECO:0000256" key="4">
    <source>
        <dbReference type="ARBA" id="ARBA00004613"/>
    </source>
</evidence>
<dbReference type="InterPro" id="IPR026145">
    <property type="entry name" value="IL-33"/>
</dbReference>
<comment type="subcellular location">
    <subcellularLocation>
        <location evidence="2">Chromosome</location>
    </subcellularLocation>
    <subcellularLocation>
        <location evidence="3">Cytoplasmic vesicle</location>
        <location evidence="3">Secretory vesicle</location>
    </subcellularLocation>
    <subcellularLocation>
        <location evidence="1">Nucleus</location>
    </subcellularLocation>
    <subcellularLocation>
        <location evidence="4">Secreted</location>
    </subcellularLocation>
</comment>
<evidence type="ECO:0000256" key="9">
    <source>
        <dbReference type="ARBA" id="ARBA00022514"/>
    </source>
</evidence>
<sequence>MRLRSGLTIKKEICYFEEEHTESYSLKSESCASLSTYNDQCVSFKVLENGRYLQKCQVPLPEEVYFVLHRKSSDYVLFECKNQPGTYIGVKDNQLALIEEKNKDNENIMFKLSKV</sequence>
<dbReference type="STRING" id="56216.A0A1A6H163"/>
<dbReference type="EMBL" id="LZPO01055130">
    <property type="protein sequence ID" value="OBS72328.1"/>
    <property type="molecule type" value="Genomic_DNA"/>
</dbReference>
<evidence type="ECO:0000256" key="7">
    <source>
        <dbReference type="ARBA" id="ARBA00022454"/>
    </source>
</evidence>
<dbReference type="GO" id="GO:0005634">
    <property type="term" value="C:nucleus"/>
    <property type="evidence" value="ECO:0007669"/>
    <property type="project" value="UniProtKB-SubCell"/>
</dbReference>
<dbReference type="GO" id="GO:0030133">
    <property type="term" value="C:transport vesicle"/>
    <property type="evidence" value="ECO:0007669"/>
    <property type="project" value="UniProtKB-SubCell"/>
</dbReference>
<dbReference type="Pfam" id="PF15095">
    <property type="entry name" value="IL33_bt"/>
    <property type="match status" value="1"/>
</dbReference>
<dbReference type="GO" id="GO:0050729">
    <property type="term" value="P:positive regulation of inflammatory response"/>
    <property type="evidence" value="ECO:0007669"/>
    <property type="project" value="TreeGrafter"/>
</dbReference>
<evidence type="ECO:0000256" key="2">
    <source>
        <dbReference type="ARBA" id="ARBA00004286"/>
    </source>
</evidence>
<name>A0A1A6H163_NEOLE</name>
<evidence type="ECO:0000313" key="18">
    <source>
        <dbReference type="Proteomes" id="UP000092124"/>
    </source>
</evidence>
<dbReference type="Gene3D" id="2.80.10.50">
    <property type="match status" value="1"/>
</dbReference>
<keyword evidence="11" id="KW-0804">Transcription</keyword>
<keyword evidence="18" id="KW-1185">Reference proteome</keyword>
<proteinExistence type="inferred from homology"/>
<dbReference type="InterPro" id="IPR053902">
    <property type="entry name" value="IL33_C"/>
</dbReference>
<evidence type="ECO:0000256" key="12">
    <source>
        <dbReference type="ARBA" id="ARBA00023242"/>
    </source>
</evidence>
<dbReference type="AlphaFoldDB" id="A0A1A6H163"/>
<evidence type="ECO:0000256" key="11">
    <source>
        <dbReference type="ARBA" id="ARBA00023163"/>
    </source>
</evidence>
<dbReference type="OrthoDB" id="9836513at2759"/>
<comment type="subunit">
    <text evidence="15">Forms a 1:1:1 heterotrimeric complex with its primary high-affinity receptor IL1RL1 and the coreceptor IL1RAP. Interacts with cargo receptor TMED10; the interaction mediates the translocation from the cytoplasm into the ERGIC (endoplasmic reticulum-Golgi intermediate compartment) and thereby secretion.</text>
</comment>
<keyword evidence="7" id="KW-0158">Chromosome</keyword>
<dbReference type="PANTHER" id="PTHR21114:SF0">
    <property type="entry name" value="INTERLEUKIN-33"/>
    <property type="match status" value="1"/>
</dbReference>
<evidence type="ECO:0000256" key="3">
    <source>
        <dbReference type="ARBA" id="ARBA00004398"/>
    </source>
</evidence>
<evidence type="ECO:0000256" key="1">
    <source>
        <dbReference type="ARBA" id="ARBA00004123"/>
    </source>
</evidence>
<evidence type="ECO:0000259" key="16">
    <source>
        <dbReference type="Pfam" id="PF15095"/>
    </source>
</evidence>
<keyword evidence="8" id="KW-0963">Cytoplasm</keyword>
<evidence type="ECO:0000256" key="15">
    <source>
        <dbReference type="ARBA" id="ARBA00046367"/>
    </source>
</evidence>
<dbReference type="GO" id="GO:0001819">
    <property type="term" value="P:positive regulation of cytokine production"/>
    <property type="evidence" value="ECO:0007669"/>
    <property type="project" value="TreeGrafter"/>
</dbReference>
<dbReference type="GO" id="GO:0005125">
    <property type="term" value="F:cytokine activity"/>
    <property type="evidence" value="ECO:0007669"/>
    <property type="project" value="UniProtKB-KW"/>
</dbReference>
<feature type="non-terminal residue" evidence="17">
    <location>
        <position position="115"/>
    </location>
</feature>
<keyword evidence="12" id="KW-0539">Nucleus</keyword>
<evidence type="ECO:0000256" key="5">
    <source>
        <dbReference type="ARBA" id="ARBA00007933"/>
    </source>
</evidence>
<comment type="caution">
    <text evidence="17">The sequence shown here is derived from an EMBL/GenBank/DDBJ whole genome shotgun (WGS) entry which is preliminary data.</text>
</comment>
<keyword evidence="9" id="KW-0202">Cytokine</keyword>
<evidence type="ECO:0000256" key="8">
    <source>
        <dbReference type="ARBA" id="ARBA00022490"/>
    </source>
</evidence>
<dbReference type="PANTHER" id="PTHR21114">
    <property type="entry name" value="DVS27 PROTEIN"/>
    <property type="match status" value="1"/>
</dbReference>
<dbReference type="Proteomes" id="UP000092124">
    <property type="component" value="Unassembled WGS sequence"/>
</dbReference>
<evidence type="ECO:0000256" key="14">
    <source>
        <dbReference type="ARBA" id="ARBA00045203"/>
    </source>
</evidence>
<comment type="similarity">
    <text evidence="5">Belongs to the IL-1 family. Highly divergent.</text>
</comment>
<accession>A0A1A6H163</accession>
<feature type="domain" description="Interleukin 33 C-terminal" evidence="16">
    <location>
        <begin position="53"/>
        <end position="113"/>
    </location>
</feature>
<dbReference type="GO" id="GO:0005615">
    <property type="term" value="C:extracellular space"/>
    <property type="evidence" value="ECO:0007669"/>
    <property type="project" value="UniProtKB-KW"/>
</dbReference>
<reference evidence="17 18" key="1">
    <citation type="submission" date="2016-06" db="EMBL/GenBank/DDBJ databases">
        <title>The Draft Genome Sequence and Annotation of the Desert Woodrat Neotoma lepida.</title>
        <authorList>
            <person name="Campbell M."/>
            <person name="Oakeson K.F."/>
            <person name="Yandell M."/>
            <person name="Halpert J.R."/>
            <person name="Dearing D."/>
        </authorList>
    </citation>
    <scope>NUCLEOTIDE SEQUENCE [LARGE SCALE GENOMIC DNA]</scope>
    <source>
        <strain evidence="17">417</strain>
        <tissue evidence="17">Liver</tissue>
    </source>
</reference>
<keyword evidence="10" id="KW-0964">Secreted</keyword>
<keyword evidence="13" id="KW-0968">Cytoplasmic vesicle</keyword>
<dbReference type="GO" id="GO:0005694">
    <property type="term" value="C:chromosome"/>
    <property type="evidence" value="ECO:0007669"/>
    <property type="project" value="UniProtKB-SubCell"/>
</dbReference>
<gene>
    <name evidence="17" type="ORF">A6R68_13093</name>
</gene>
<organism evidence="17 18">
    <name type="scientific">Neotoma lepida</name>
    <name type="common">Desert woodrat</name>
    <dbReference type="NCBI Taxonomy" id="56216"/>
    <lineage>
        <taxon>Eukaryota</taxon>
        <taxon>Metazoa</taxon>
        <taxon>Chordata</taxon>
        <taxon>Craniata</taxon>
        <taxon>Vertebrata</taxon>
        <taxon>Euteleostomi</taxon>
        <taxon>Mammalia</taxon>
        <taxon>Eutheria</taxon>
        <taxon>Euarchontoglires</taxon>
        <taxon>Glires</taxon>
        <taxon>Rodentia</taxon>
        <taxon>Myomorpha</taxon>
        <taxon>Muroidea</taxon>
        <taxon>Cricetidae</taxon>
        <taxon>Neotominae</taxon>
        <taxon>Neotoma</taxon>
    </lineage>
</organism>